<evidence type="ECO:0000313" key="2">
    <source>
        <dbReference type="EMBL" id="QID19080.1"/>
    </source>
</evidence>
<reference evidence="2 3" key="1">
    <citation type="submission" date="2020-02" db="EMBL/GenBank/DDBJ databases">
        <title>Nitrogenibacter mangrovi gen. nov., sp. nov. isolated from mangrove sediment, a denitrifying betaproteobacterium.</title>
        <authorList>
            <person name="Liao H."/>
            <person name="Tian Y."/>
        </authorList>
    </citation>
    <scope>NUCLEOTIDE SEQUENCE [LARGE SCALE GENOMIC DNA]</scope>
    <source>
        <strain evidence="2 3">M9-3-2</strain>
    </source>
</reference>
<accession>A0A6C1B9Q1</accession>
<dbReference type="RefSeq" id="WP_173767345.1">
    <property type="nucleotide sequence ID" value="NZ_CP048836.1"/>
</dbReference>
<dbReference type="KEGG" id="azq:G3580_16535"/>
<dbReference type="Gene3D" id="3.40.50.2300">
    <property type="match status" value="1"/>
</dbReference>
<dbReference type="Proteomes" id="UP000501991">
    <property type="component" value="Chromosome"/>
</dbReference>
<evidence type="ECO:0000313" key="3">
    <source>
        <dbReference type="Proteomes" id="UP000501991"/>
    </source>
</evidence>
<dbReference type="PANTHER" id="PTHR35271">
    <property type="entry name" value="ABC TRANSPORTER, SUBSTRATE-BINDING LIPOPROTEIN-RELATED"/>
    <property type="match status" value="1"/>
</dbReference>
<protein>
    <recommendedName>
        <fullName evidence="4">ABC transporter substrate-binding protein</fullName>
    </recommendedName>
</protein>
<keyword evidence="1" id="KW-0732">Signal</keyword>
<gene>
    <name evidence="2" type="ORF">G3580_16535</name>
</gene>
<dbReference type="PANTHER" id="PTHR35271:SF1">
    <property type="entry name" value="ABC TRANSPORTER, SUBSTRATE-BINDING LIPOPROTEIN"/>
    <property type="match status" value="1"/>
</dbReference>
<dbReference type="EMBL" id="CP048836">
    <property type="protein sequence ID" value="QID19080.1"/>
    <property type="molecule type" value="Genomic_DNA"/>
</dbReference>
<dbReference type="AlphaFoldDB" id="A0A6C1B9Q1"/>
<dbReference type="InterPro" id="IPR007487">
    <property type="entry name" value="ABC_transpt-TYRBP-like"/>
</dbReference>
<evidence type="ECO:0000256" key="1">
    <source>
        <dbReference type="SAM" id="SignalP"/>
    </source>
</evidence>
<dbReference type="Pfam" id="PF04392">
    <property type="entry name" value="ABC_sub_bind"/>
    <property type="match status" value="1"/>
</dbReference>
<feature type="chain" id="PRO_5025613231" description="ABC transporter substrate-binding protein" evidence="1">
    <location>
        <begin position="25"/>
        <end position="307"/>
    </location>
</feature>
<proteinExistence type="predicted"/>
<keyword evidence="3" id="KW-1185">Reference proteome</keyword>
<organism evidence="2 3">
    <name type="scientific">Nitrogeniibacter mangrovi</name>
    <dbReference type="NCBI Taxonomy" id="2016596"/>
    <lineage>
        <taxon>Bacteria</taxon>
        <taxon>Pseudomonadati</taxon>
        <taxon>Pseudomonadota</taxon>
        <taxon>Betaproteobacteria</taxon>
        <taxon>Rhodocyclales</taxon>
        <taxon>Zoogloeaceae</taxon>
        <taxon>Nitrogeniibacter</taxon>
    </lineage>
</organism>
<name>A0A6C1B9Q1_9RHOO</name>
<evidence type="ECO:0008006" key="4">
    <source>
        <dbReference type="Google" id="ProtNLM"/>
    </source>
</evidence>
<sequence length="307" mass="33134">MRRAWIRLLLLLATLTGAMPYARAADTLLVLSDGAPAYEQTARRIKDRLAESRPSVSVESVPIAQITSALLARATLVVTIGTRAAEVVVGRHQPDRLICALLTHQTYTRLPRVRSGAQRSAVYIDQPASRQLALIRAALPGTERIAMVFSAASRTYVDDMQTVANDAGITLRSALIDEDTPLYNALRDVLDPDGVLVAVPDTSVYNNFTIQNILLTAYRERTPVIGFSPAYVRAGAILAVYSTPEQVGDQVARVVDSALSGNPLPAPAYPVRFSVSTNPHVARSLSLELPTPGALEASIRRTEGDQP</sequence>
<feature type="signal peptide" evidence="1">
    <location>
        <begin position="1"/>
        <end position="24"/>
    </location>
</feature>